<feature type="transmembrane region" description="Helical" evidence="1">
    <location>
        <begin position="17"/>
        <end position="36"/>
    </location>
</feature>
<dbReference type="EMBL" id="LT838272">
    <property type="protein sequence ID" value="SMB97259.1"/>
    <property type="molecule type" value="Genomic_DNA"/>
</dbReference>
<feature type="transmembrane region" description="Helical" evidence="1">
    <location>
        <begin position="105"/>
        <end position="129"/>
    </location>
</feature>
<dbReference type="Proteomes" id="UP000192569">
    <property type="component" value="Chromosome I"/>
</dbReference>
<dbReference type="OrthoDB" id="9781349at2"/>
<dbReference type="AlphaFoldDB" id="A0A1W1VV73"/>
<gene>
    <name evidence="3" type="ORF">SAMN00808754_1796</name>
</gene>
<proteinExistence type="predicted"/>
<feature type="transmembrane region" description="Helical" evidence="1">
    <location>
        <begin position="43"/>
        <end position="66"/>
    </location>
</feature>
<evidence type="ECO:0000256" key="1">
    <source>
        <dbReference type="SAM" id="Phobius"/>
    </source>
</evidence>
<organism evidence="3 4">
    <name type="scientific">Thermanaeromonas toyohensis ToBE</name>
    <dbReference type="NCBI Taxonomy" id="698762"/>
    <lineage>
        <taxon>Bacteria</taxon>
        <taxon>Bacillati</taxon>
        <taxon>Bacillota</taxon>
        <taxon>Clostridia</taxon>
        <taxon>Neomoorellales</taxon>
        <taxon>Neomoorellaceae</taxon>
        <taxon>Thermanaeromonas</taxon>
    </lineage>
</organism>
<feature type="transmembrane region" description="Helical" evidence="1">
    <location>
        <begin position="252"/>
        <end position="276"/>
    </location>
</feature>
<name>A0A1W1VV73_9FIRM</name>
<keyword evidence="4" id="KW-1185">Reference proteome</keyword>
<sequence>MEGLLHGFAVALTPTNLLFALIGAFLGTLVGVLPGIGPIGSMALLLGVTYGLPPATALIMFAGIYYGSMYGGSTTSILVNIPGEASSVVTCIDGYKMARKGRAGAALFLAAVGSFVAGTIALVILTFLAPKLAEVALKFGPPEYFAIAVFGLLVLSQLSGQGLLKSLIMVGAGLLLGTIGLDIITGQPRLTFGFVELQKGIDFVPIAMGLFGIAEVLQVAEEKLAEKKDIIKVKLRELLPNRMEFRRSVGPIIRASFLGFFTGLIPGPAAVISTFLSYTLERKISKYQKEFGHGAPEGVAGPEAANNAAAVGAFVPLLSLGIPFAPPTALLLSAMMIHGVTPGPLLVKEHPEIFWGVIASMYIGNLMLLVLNLPLVGLFVNVLRIPKNLLMSIILLLCVVGAFAVNNSVTDIWIMFIAGIAGYILRKWRFSVAPLVLALVIGPMLEDSLRQSLMLSGGKFGIFLASSISRSLFILAGAIVVMPPVVRWFKKRLKGATSTSLSK</sequence>
<feature type="transmembrane region" description="Helical" evidence="1">
    <location>
        <begin position="166"/>
        <end position="184"/>
    </location>
</feature>
<feature type="transmembrane region" description="Helical" evidence="1">
    <location>
        <begin position="141"/>
        <end position="160"/>
    </location>
</feature>
<dbReference type="STRING" id="698762.SAMN00808754_1796"/>
<feature type="transmembrane region" description="Helical" evidence="1">
    <location>
        <begin position="460"/>
        <end position="482"/>
    </location>
</feature>
<evidence type="ECO:0000259" key="2">
    <source>
        <dbReference type="Pfam" id="PF01970"/>
    </source>
</evidence>
<keyword evidence="1" id="KW-0812">Transmembrane</keyword>
<dbReference type="InterPro" id="IPR002823">
    <property type="entry name" value="DUF112_TM"/>
</dbReference>
<dbReference type="PANTHER" id="PTHR35342">
    <property type="entry name" value="TRICARBOXYLIC TRANSPORT PROTEIN"/>
    <property type="match status" value="1"/>
</dbReference>
<evidence type="ECO:0000313" key="4">
    <source>
        <dbReference type="Proteomes" id="UP000192569"/>
    </source>
</evidence>
<accession>A0A1W1VV73</accession>
<dbReference type="PANTHER" id="PTHR35342:SF5">
    <property type="entry name" value="TRICARBOXYLIC TRANSPORT PROTEIN"/>
    <property type="match status" value="1"/>
</dbReference>
<feature type="transmembrane region" description="Helical" evidence="1">
    <location>
        <begin position="353"/>
        <end position="383"/>
    </location>
</feature>
<keyword evidence="1" id="KW-0472">Membrane</keyword>
<dbReference type="RefSeq" id="WP_084665393.1">
    <property type="nucleotide sequence ID" value="NZ_LT838272.1"/>
</dbReference>
<feature type="transmembrane region" description="Helical" evidence="1">
    <location>
        <begin position="308"/>
        <end position="332"/>
    </location>
</feature>
<feature type="transmembrane region" description="Helical" evidence="1">
    <location>
        <begin position="428"/>
        <end position="445"/>
    </location>
</feature>
<evidence type="ECO:0000313" key="3">
    <source>
        <dbReference type="EMBL" id="SMB97259.1"/>
    </source>
</evidence>
<keyword evidence="1" id="KW-1133">Transmembrane helix</keyword>
<protein>
    <submittedName>
        <fullName evidence="3">Putative tricarboxylic transport membrane protein</fullName>
    </submittedName>
</protein>
<dbReference type="Pfam" id="PF01970">
    <property type="entry name" value="TctA"/>
    <property type="match status" value="1"/>
</dbReference>
<feature type="domain" description="DUF112" evidence="2">
    <location>
        <begin position="17"/>
        <end position="437"/>
    </location>
</feature>
<feature type="transmembrane region" description="Helical" evidence="1">
    <location>
        <begin position="389"/>
        <end position="416"/>
    </location>
</feature>
<reference evidence="3 4" key="1">
    <citation type="submission" date="2017-04" db="EMBL/GenBank/DDBJ databases">
        <authorList>
            <person name="Afonso C.L."/>
            <person name="Miller P.J."/>
            <person name="Scott M.A."/>
            <person name="Spackman E."/>
            <person name="Goraichik I."/>
            <person name="Dimitrov K.M."/>
            <person name="Suarez D.L."/>
            <person name="Swayne D.E."/>
        </authorList>
    </citation>
    <scope>NUCLEOTIDE SEQUENCE [LARGE SCALE GENOMIC DNA]</scope>
    <source>
        <strain evidence="3 4">ToBE</strain>
    </source>
</reference>